<dbReference type="SUPFAM" id="SSF52540">
    <property type="entry name" value="P-loop containing nucleoside triphosphate hydrolases"/>
    <property type="match status" value="1"/>
</dbReference>
<dbReference type="GO" id="GO:0042327">
    <property type="term" value="P:positive regulation of phosphorylation"/>
    <property type="evidence" value="ECO:0007669"/>
    <property type="project" value="UniProtKB-ARBA"/>
</dbReference>
<dbReference type="GO" id="GO:0008017">
    <property type="term" value="F:microtubule binding"/>
    <property type="evidence" value="ECO:0007669"/>
    <property type="project" value="InterPro"/>
</dbReference>
<feature type="binding site" evidence="7">
    <location>
        <begin position="78"/>
        <end position="85"/>
    </location>
    <ligand>
        <name>ATP</name>
        <dbReference type="ChEBI" id="CHEBI:30616"/>
    </ligand>
</feature>
<dbReference type="InterPro" id="IPR001752">
    <property type="entry name" value="Kinesin_motor_dom"/>
</dbReference>
<evidence type="ECO:0000256" key="3">
    <source>
        <dbReference type="ARBA" id="ARBA00022741"/>
    </source>
</evidence>
<keyword evidence="2" id="KW-0493">Microtubule</keyword>
<feature type="coiled-coil region" evidence="8">
    <location>
        <begin position="981"/>
        <end position="1033"/>
    </location>
</feature>
<dbReference type="InterPro" id="IPR036961">
    <property type="entry name" value="Kinesin_motor_dom_sf"/>
</dbReference>
<dbReference type="GO" id="GO:0140694">
    <property type="term" value="P:membraneless organelle assembly"/>
    <property type="evidence" value="ECO:0007669"/>
    <property type="project" value="UniProtKB-ARBA"/>
</dbReference>
<dbReference type="AlphaFoldDB" id="A0A835QZ68"/>
<evidence type="ECO:0000256" key="2">
    <source>
        <dbReference type="ARBA" id="ARBA00022701"/>
    </source>
</evidence>
<dbReference type="GO" id="GO:0008608">
    <property type="term" value="P:attachment of spindle microtubules to kinetochore"/>
    <property type="evidence" value="ECO:0007669"/>
    <property type="project" value="UniProtKB-ARBA"/>
</dbReference>
<evidence type="ECO:0000256" key="5">
    <source>
        <dbReference type="ARBA" id="ARBA00023054"/>
    </source>
</evidence>
<name>A0A835QZ68_VANPL</name>
<dbReference type="GO" id="GO:0043515">
    <property type="term" value="F:kinetochore binding"/>
    <property type="evidence" value="ECO:0007669"/>
    <property type="project" value="UniProtKB-ARBA"/>
</dbReference>
<dbReference type="GO" id="GO:0003777">
    <property type="term" value="F:microtubule motor activity"/>
    <property type="evidence" value="ECO:0007669"/>
    <property type="project" value="InterPro"/>
</dbReference>
<dbReference type="GO" id="GO:0000226">
    <property type="term" value="P:microtubule cytoskeleton organization"/>
    <property type="evidence" value="ECO:0007669"/>
    <property type="project" value="UniProtKB-ARBA"/>
</dbReference>
<evidence type="ECO:0000256" key="1">
    <source>
        <dbReference type="ARBA" id="ARBA00007310"/>
    </source>
</evidence>
<evidence type="ECO:0000313" key="11">
    <source>
        <dbReference type="Proteomes" id="UP000636800"/>
    </source>
</evidence>
<dbReference type="GO" id="GO:0007018">
    <property type="term" value="P:microtubule-based movement"/>
    <property type="evidence" value="ECO:0007669"/>
    <property type="project" value="InterPro"/>
</dbReference>
<dbReference type="Proteomes" id="UP000636800">
    <property type="component" value="Chromosome 5"/>
</dbReference>
<comment type="caution">
    <text evidence="10">The sequence shown here is derived from an EMBL/GenBank/DDBJ whole genome shotgun (WGS) entry which is preliminary data.</text>
</comment>
<evidence type="ECO:0000259" key="9">
    <source>
        <dbReference type="PROSITE" id="PS50067"/>
    </source>
</evidence>
<dbReference type="GO" id="GO:0000779">
    <property type="term" value="C:condensed chromosome, centromeric region"/>
    <property type="evidence" value="ECO:0007669"/>
    <property type="project" value="UniProtKB-ARBA"/>
</dbReference>
<feature type="coiled-coil region" evidence="8">
    <location>
        <begin position="785"/>
        <end position="847"/>
    </location>
</feature>
<dbReference type="GO" id="GO:1901987">
    <property type="term" value="P:regulation of cell cycle phase transition"/>
    <property type="evidence" value="ECO:0007669"/>
    <property type="project" value="UniProtKB-ARBA"/>
</dbReference>
<dbReference type="PROSITE" id="PS50067">
    <property type="entry name" value="KINESIN_MOTOR_2"/>
    <property type="match status" value="1"/>
</dbReference>
<dbReference type="SMART" id="SM00129">
    <property type="entry name" value="KISc"/>
    <property type="match status" value="1"/>
</dbReference>
<keyword evidence="6 7" id="KW-0505">Motor protein</keyword>
<evidence type="ECO:0000313" key="10">
    <source>
        <dbReference type="EMBL" id="KAG0479881.1"/>
    </source>
</evidence>
<keyword evidence="3 7" id="KW-0547">Nucleotide-binding</keyword>
<dbReference type="GO" id="GO:0033044">
    <property type="term" value="P:regulation of chromosome organization"/>
    <property type="evidence" value="ECO:0007669"/>
    <property type="project" value="UniProtKB-ARBA"/>
</dbReference>
<dbReference type="InterPro" id="IPR019821">
    <property type="entry name" value="Kinesin_motor_CS"/>
</dbReference>
<comment type="similarity">
    <text evidence="1">Belongs to the TRAFAC class myosin-kinesin ATPase superfamily. Kinesin family. KIN-7 subfamily.</text>
</comment>
<dbReference type="InterPro" id="IPR027417">
    <property type="entry name" value="P-loop_NTPase"/>
</dbReference>
<dbReference type="PRINTS" id="PR00380">
    <property type="entry name" value="KINESINHEAVY"/>
</dbReference>
<dbReference type="FunFam" id="3.40.850.10:FF:000026">
    <property type="entry name" value="Centromere-associated protein E"/>
    <property type="match status" value="1"/>
</dbReference>
<sequence length="1077" mass="122748">MEKIYVAVRARRLSPEESQTSPWRISENSIFLANRSAVFEFDRVFGEDCKTFEIFDTRAKDIVASVVRGFNGTVFAYGQTSSGKTYTMTGSASQPGIIPLSVHELFRIIQEKVDREFLVRVSYMEIYNEEINDLLALGHRKLQIHESLERGIYVAGLKEEIVTSPEQVLQLMEFGEFHRHIGETNMNLYSSRSHTIFRMIVESRERSGEGDSINCFDAVRVSVLNLVDLAGSERAVKTGAEGVRLREGSYINKCLMTLGTVIKKLSDGVESQGGHVPYRDSKLTRILQPALGGNANTAMICNITLSQIHVDETKSSLLFASRALRVKNYACVNEIVTDAALLKRQKREIEELRAKLLSSHSEHLEEEILVLRNNLLQSELEKERIALELEEEKKAKACREIRLLEQERKIENLSSLILSSERDEKSSYSFKERRRVTWCPGPFQKKMINEENCAFNGDTLPLGSCLPEIADGADKAEAFFLPDEHALLNVTYRKKTHQNRDSLNSEEEQSLANLPEFGDLSLNSDSKDVNIKLLQNNYMESESIPMNKITASSTCHLKEFVSPDHCNLTVRETGAILAIKRLQEQIESLEMEKNSLQMNLDNVVTLATEQNACFREKCEDLQREVRNAQEVARAVYDELELVGDSTQKLFDEVGEIALHFCLLKESFENLLAIPKDFMQLFSFFSEIILSCKTVPMECVAQFKSLILGQNCVNRFMIKKIEKFKFEKNLLGNQLCQHQKQILELECCFENREKITAEQGLQDDMEKEELLSQIYSLQKEVSRLSSSSLAREKESLRKELDKTKSKFKDIESKLKNTIQDKVKLESEKAQIEREVKSLQGQRALLERSMLKHESNAVSQKNLQDEYQKLVFSAFEMEADIASMKEALEITIGEKEEAVVKNEILETELDLMSSKLNTALVDAELLKEELVRMEQSLSDSEATSRSLEDSLSYLSRQKEDIVSQLKEALLEVEIVKSTADSKEKTLTEKLKISNDEIVRLTENLSKEASASNKEINDLQAKLSSTQAKLDCYRGRLKETVDEMKLMDTKYKEASTMLKNQLRAYGQHILDLTKKLAEKD</sequence>
<dbReference type="PANTHER" id="PTHR47968">
    <property type="entry name" value="CENTROMERE PROTEIN E"/>
    <property type="match status" value="1"/>
</dbReference>
<keyword evidence="5 8" id="KW-0175">Coiled coil</keyword>
<dbReference type="GO" id="GO:0000278">
    <property type="term" value="P:mitotic cell cycle"/>
    <property type="evidence" value="ECO:0007669"/>
    <property type="project" value="UniProtKB-ARBA"/>
</dbReference>
<dbReference type="GO" id="GO:0005874">
    <property type="term" value="C:microtubule"/>
    <property type="evidence" value="ECO:0007669"/>
    <property type="project" value="UniProtKB-KW"/>
</dbReference>
<dbReference type="GO" id="GO:0005524">
    <property type="term" value="F:ATP binding"/>
    <property type="evidence" value="ECO:0007669"/>
    <property type="project" value="UniProtKB-UniRule"/>
</dbReference>
<evidence type="ECO:0000256" key="8">
    <source>
        <dbReference type="SAM" id="Coils"/>
    </source>
</evidence>
<reference evidence="10 11" key="1">
    <citation type="journal article" date="2020" name="Nat. Food">
        <title>A phased Vanilla planifolia genome enables genetic improvement of flavour and production.</title>
        <authorList>
            <person name="Hasing T."/>
            <person name="Tang H."/>
            <person name="Brym M."/>
            <person name="Khazi F."/>
            <person name="Huang T."/>
            <person name="Chambers A.H."/>
        </authorList>
    </citation>
    <scope>NUCLEOTIDE SEQUENCE [LARGE SCALE GENOMIC DNA]</scope>
    <source>
        <tissue evidence="10">Leaf</tissue>
    </source>
</reference>
<evidence type="ECO:0000256" key="7">
    <source>
        <dbReference type="PROSITE-ProRule" id="PRU00283"/>
    </source>
</evidence>
<dbReference type="PANTHER" id="PTHR47968:SF75">
    <property type="entry name" value="CENTROMERE-ASSOCIATED PROTEIN E"/>
    <property type="match status" value="1"/>
</dbReference>
<feature type="domain" description="Kinesin motor" evidence="9">
    <location>
        <begin position="3"/>
        <end position="326"/>
    </location>
</feature>
<feature type="coiled-coil region" evidence="8">
    <location>
        <begin position="914"/>
        <end position="941"/>
    </location>
</feature>
<proteinExistence type="inferred from homology"/>
<keyword evidence="11" id="KW-1185">Reference proteome</keyword>
<organism evidence="10 11">
    <name type="scientific">Vanilla planifolia</name>
    <name type="common">Vanilla</name>
    <dbReference type="NCBI Taxonomy" id="51239"/>
    <lineage>
        <taxon>Eukaryota</taxon>
        <taxon>Viridiplantae</taxon>
        <taxon>Streptophyta</taxon>
        <taxon>Embryophyta</taxon>
        <taxon>Tracheophyta</taxon>
        <taxon>Spermatophyta</taxon>
        <taxon>Magnoliopsida</taxon>
        <taxon>Liliopsida</taxon>
        <taxon>Asparagales</taxon>
        <taxon>Orchidaceae</taxon>
        <taxon>Vanilloideae</taxon>
        <taxon>Vanilleae</taxon>
        <taxon>Vanilla</taxon>
    </lineage>
</organism>
<dbReference type="InterPro" id="IPR027640">
    <property type="entry name" value="Kinesin-like_fam"/>
</dbReference>
<protein>
    <recommendedName>
        <fullName evidence="9">Kinesin motor domain-containing protein</fullName>
    </recommendedName>
</protein>
<dbReference type="Gene3D" id="3.40.850.10">
    <property type="entry name" value="Kinesin motor domain"/>
    <property type="match status" value="1"/>
</dbReference>
<dbReference type="PROSITE" id="PS00411">
    <property type="entry name" value="KINESIN_MOTOR_1"/>
    <property type="match status" value="1"/>
</dbReference>
<accession>A0A835QZ68</accession>
<keyword evidence="4 7" id="KW-0067">ATP-binding</keyword>
<dbReference type="Pfam" id="PF00225">
    <property type="entry name" value="Kinesin"/>
    <property type="match status" value="1"/>
</dbReference>
<feature type="coiled-coil region" evidence="8">
    <location>
        <begin position="572"/>
        <end position="638"/>
    </location>
</feature>
<gene>
    <name evidence="10" type="ORF">HPP92_010739</name>
</gene>
<dbReference type="CDD" id="cd01374">
    <property type="entry name" value="KISc_CENP_E"/>
    <property type="match status" value="1"/>
</dbReference>
<evidence type="ECO:0000256" key="6">
    <source>
        <dbReference type="ARBA" id="ARBA00023175"/>
    </source>
</evidence>
<evidence type="ECO:0000256" key="4">
    <source>
        <dbReference type="ARBA" id="ARBA00022840"/>
    </source>
</evidence>
<feature type="coiled-coil region" evidence="8">
    <location>
        <begin position="335"/>
        <end position="423"/>
    </location>
</feature>
<dbReference type="EMBL" id="JADCNL010000005">
    <property type="protein sequence ID" value="KAG0479881.1"/>
    <property type="molecule type" value="Genomic_DNA"/>
</dbReference>